<dbReference type="InterPro" id="IPR028907">
    <property type="entry name" value="Tox-PLDMTX_dom"/>
</dbReference>
<accession>A0A0L7T3Y0</accession>
<dbReference type="Proteomes" id="UP000036851">
    <property type="component" value="Unassembled WGS sequence"/>
</dbReference>
<sequence>MSLHDTLSRTASPISSTANVPGAAGGEANTVSNGLPPTEISVFPEAVVELGHMIADAGKAGKEWSTEPGIIRLLGELLTAPAFRDTLQEKTGLVMNAPKPENSPPTNITELLPEGSHLTPYLLDQVRGLLMEAVEHSQPTFSQIDHLRNSLSDKVDQSFAMLDEYRSKGYNSKIQALELESSVIQSLKNSIKVDGGNQRLVEIAETLEKAVNSTLAIVSADGDVQADVTSLKKTLRAQTDVLMKIAFMMREHQKLPANAAKKYPEMVERIATGLHETRKEIKQAEEVFNKELRKLFPLSQDEGGAKAVAFHAGLTNEKLANLRKEMKKIEHALRPPKSRMEKLENLDKKAFRFVKKATSPNALERLEKSMEKAWLETPAMFKDLLRTKAIQARTLPAVARHALKLIENTVKKGNQAIRQAAAGVIDAHSSPVTKALDAMAGGDAAVQKVNGQLRVAYHPLQAAMKKHQNAAEKLLNAAEVLARASLLYTQPSGAIASVLDGMGEDVGVASVGAAAVQKLAPAVGKPVSSQPKLSPVEQREQAQKKFNEASAALVAARVEVDGYSDGLRAVVAEAQQQHSQHPTLNKKLETFKTDIEKAEKHFSEAEHALKGAVEEMTETAPGSASASRSAFNHAAVDARKADYRAQDAVLEMDGAIVDATGRGKDIFSKDQRIALHFGEYFNDQKKQLMKSDPEFMPWLYDKMVEEIIDKKIPEHFTKGHDPDGTIMLARVKQAVKDAEANTLLKPETVAEVMAKIPGAAEFLAKAGLSSMVGKVVSAAVDMSAARLLSTVPRHFLPSISMIKAAILPYAYYSACKNLKQAVMPGQGKPTKEKMAITASFTMQLTKELLNLTLSNLPQLVMDGGLALYNLQRNGVEKFSYDLMKSAVDSSGVAAVTKPFYEFYGEGVESRYENQLQALQTAEDESFAAELAKYPESERAEKSVELKKRQDLENQEIDKALEGYPEDQKKGLIVQLKKQLAEENKKIQAEQDKKLEQLVAKLPKSERAEKLAELKKLPTEDMRFAPLLANVAVKDIKQELTDLKETFAEFETQQADQLQETNKQRDELKHQIHAERFKIRNHLQSEAKQLKTDTLNELSATLEKIKKNTTDPVDKINLIRIEKSLSELSKVSINRNGTSSEEDLAALKKLSADSHNISYYKTWEDVNKQAADLENALLSLEDNIKNKRSIRPDLNLDNIDFKDPRVMKILQTELKNGITDFQNAVMVRLTTLNPKIAANEFIQGIINDFPEKDRGGINTPDILLKWRKGDDIETGSVLDCLTGKFDYRDKKPIWPEGSSKAFRQALMGDVNSFTRSFPLAGQGADYDKDGTSAFRNSDSLSHRFIEWYDEQLDLIKNEKNISMENMYETAFKISTKLLIKDDKLKEFKPELEKVLHGAEKPFIMKLGNGKDDTISEVVGIRIGGFEWDTRPAQMLIWDLAGTYQIIDIGTNGITDKDQQDWILNHMNAKARHKYGKPEEREKAFSRVLMHDALNFSRRTEKSMGQEMLAMKIDHSKADLDAYVHTSWEFYRDYLVDAGFIGADIVTGLAIGLLPLGPVAGIMVQIAKSMALTYLKDLTKMEFADNPEVQDAYRDAILANLVASLLVDGAFNVGPEVAKKLLKKTVLHRLWTDNWGFFKYVKEAKAGVVGYHTANDVGARIGAILEALKSNAEHNKDIFKNADGIQPHNIEAGDTVASIAEKYNISPRYIPLLKYANQKIKDFNNLKAGEVFNIPYEALKLPYLNGMPFAWKEGDVQQPASQPEVDVTWTQDQVKDLEKSVAKGRLLNSLKLNNLKIPRLMRGAFDNSKELMPLVAESLEKQGFSDIKYRAIYRYDNQDDEKPATHYAVTGKKFGKEYVFDLDADKFNPSTGPLIISPEAWLDKYRDKNSVKIVLFQDFKTGAEAIDSYDTFEGGVSPLSGDIRAVLTPVWTAYNASFSKQPENSETYTVKAGDTLMSIADEKYLTYSQVAWLLHHYGQSQITNEGKLKEGMKLILPEDELNIEYEKLNDNSALFRQLQDISPAIAPLLNMKSINSKQLMPLVGRSLEKLDFTDIRFRAMYVWHKPGESDPVTHFAVIGKKDGKDYLFDLEAGKLIDGLEGALIVSPEEWEKTYTPLAKEKHIIYTDYYTVTDALNEYPDEFYGSPGLYEGEKALQTDAWLEFKKEPLDESLEVKRKSAGWEIIANEKFEDIYVVASYFNLSDSDVKKLKYSGATLKPGAAVFIPDSVLTDDKQQGRLMDHYIKSGGFLRDLTTQNKDILTLMQSGKDSSGDLMEPLKKALEKQGFTNFSFRGMDIYKEHDVVASQNHFAVIAEKHGQSYVFDLGAHKLKDIDLKSLILSQDQWEKEYQQKAGDKYISYTDFTSADLALQAYSPDRRNENSDGAALNDQWVDLTSPSWMSSSSSEPSVEVLNPRSFFEKLGKKVNQLMEQTENKSRDLMLTGLGDALKDNGVTNIKYRGIYIWTENKQVPMAHFVLTGKLNGQDKIFDPEGGKLFNQPGESYILSPDEWLKKYQEFDGATRIIFRDYTHAGMAGFDFTDNMLPSPKLEKSANQLSLSAANSDAMIKDEGIKDKASDDDQFKSLFIAFKNNPEIKSLMEAKGDRSITMMSLITDELRKLNYQGLGCRAVYIWDKKDDGNKIVEPHYIVTAIKDGKTVVFDFSTKSFGEGFKGKAISYESDWKAEYRGFFKNKIIQEGIMMQPSDAVFFSGISVRESNTMAETSPGF</sequence>
<feature type="region of interest" description="Disordered" evidence="2">
    <location>
        <begin position="1"/>
        <end position="36"/>
    </location>
</feature>
<dbReference type="PATRIC" id="fig|1560201.3.peg.4031"/>
<feature type="compositionally biased region" description="Polar residues" evidence="2">
    <location>
        <begin position="8"/>
        <end position="19"/>
    </location>
</feature>
<protein>
    <recommendedName>
        <fullName evidence="3">LysM domain-containing protein</fullName>
    </recommendedName>
</protein>
<keyword evidence="1" id="KW-0175">Coiled coil</keyword>
<feature type="coiled-coil region" evidence="1">
    <location>
        <begin position="274"/>
        <end position="332"/>
    </location>
</feature>
<dbReference type="Proteomes" id="UP000037088">
    <property type="component" value="Unassembled WGS sequence"/>
</dbReference>
<feature type="coiled-coil region" evidence="1">
    <location>
        <begin position="1162"/>
        <end position="1189"/>
    </location>
</feature>
<dbReference type="EMBL" id="JRXE01000032">
    <property type="protein sequence ID" value="KOC87790.1"/>
    <property type="molecule type" value="Genomic_DNA"/>
</dbReference>
<feature type="domain" description="LysM" evidence="3">
    <location>
        <begin position="1684"/>
        <end position="1732"/>
    </location>
</feature>
<dbReference type="STRING" id="1560201.NG42_19020"/>
<proteinExistence type="predicted"/>
<dbReference type="InterPro" id="IPR036779">
    <property type="entry name" value="LysM_dom_sf"/>
</dbReference>
<dbReference type="InterPro" id="IPR018392">
    <property type="entry name" value="LysM"/>
</dbReference>
<reference evidence="6 7" key="1">
    <citation type="journal article" date="2015" name="Int. J. Syst. Evol. Microbiol.">
        <title>Erwinia iniecta sp. nov., isolated from Russian wheat aphids (Diuraphis noxia).</title>
        <authorList>
            <person name="Campillo T."/>
            <person name="Luna E."/>
            <person name="Portier P."/>
            <person name="Fischer-Le Saux M."/>
            <person name="Lapitan N."/>
            <person name="Tisserat N.A."/>
            <person name="Leach J.E."/>
        </authorList>
    </citation>
    <scope>NUCLEOTIDE SEQUENCE [LARGE SCALE GENOMIC DNA]</scope>
    <source>
        <strain evidence="4 7">B120</strain>
        <strain evidence="5 6">B149</strain>
    </source>
</reference>
<dbReference type="EMBL" id="JRXF01000032">
    <property type="protein sequence ID" value="KOC90035.1"/>
    <property type="molecule type" value="Genomic_DNA"/>
</dbReference>
<dbReference type="CDD" id="cd00118">
    <property type="entry name" value="LysM"/>
    <property type="match status" value="2"/>
</dbReference>
<evidence type="ECO:0000259" key="3">
    <source>
        <dbReference type="PROSITE" id="PS51782"/>
    </source>
</evidence>
<feature type="coiled-coil region" evidence="1">
    <location>
        <begin position="1032"/>
        <end position="1107"/>
    </location>
</feature>
<evidence type="ECO:0000313" key="6">
    <source>
        <dbReference type="Proteomes" id="UP000036851"/>
    </source>
</evidence>
<dbReference type="Pfam" id="PF15645">
    <property type="entry name" value="Tox-PLDMTX"/>
    <property type="match status" value="5"/>
</dbReference>
<feature type="domain" description="LysM" evidence="3">
    <location>
        <begin position="1944"/>
        <end position="1994"/>
    </location>
</feature>
<evidence type="ECO:0000256" key="2">
    <source>
        <dbReference type="SAM" id="MobiDB-lite"/>
    </source>
</evidence>
<dbReference type="Gene3D" id="3.10.350.10">
    <property type="entry name" value="LysM domain"/>
    <property type="match status" value="2"/>
</dbReference>
<dbReference type="RefSeq" id="WP_052902140.1">
    <property type="nucleotide sequence ID" value="NZ_JRXE01000032.1"/>
</dbReference>
<evidence type="ECO:0000313" key="5">
    <source>
        <dbReference type="EMBL" id="KOC90035.1"/>
    </source>
</evidence>
<dbReference type="Gene3D" id="3.10.670.10">
    <property type="entry name" value="Secreted effector protein ssei"/>
    <property type="match status" value="5"/>
</dbReference>
<dbReference type="SMART" id="SM00257">
    <property type="entry name" value="LysM"/>
    <property type="match status" value="2"/>
</dbReference>
<organism evidence="5 6">
    <name type="scientific">Winslowiella iniecta</name>
    <dbReference type="NCBI Taxonomy" id="1560201"/>
    <lineage>
        <taxon>Bacteria</taxon>
        <taxon>Pseudomonadati</taxon>
        <taxon>Pseudomonadota</taxon>
        <taxon>Gammaproteobacteria</taxon>
        <taxon>Enterobacterales</taxon>
        <taxon>Erwiniaceae</taxon>
        <taxon>Winslowiella</taxon>
    </lineage>
</organism>
<keyword evidence="7" id="KW-1185">Reference proteome</keyword>
<gene>
    <name evidence="4" type="ORF">NG42_19020</name>
    <name evidence="5" type="ORF">NG43_17735</name>
</gene>
<feature type="coiled-coil region" evidence="1">
    <location>
        <begin position="588"/>
        <end position="615"/>
    </location>
</feature>
<name>A0A0L7T3Y0_9GAMM</name>
<evidence type="ECO:0000256" key="1">
    <source>
        <dbReference type="SAM" id="Coils"/>
    </source>
</evidence>
<evidence type="ECO:0000313" key="7">
    <source>
        <dbReference type="Proteomes" id="UP000037088"/>
    </source>
</evidence>
<dbReference type="OrthoDB" id="6631822at2"/>
<comment type="caution">
    <text evidence="5">The sequence shown here is derived from an EMBL/GenBank/DDBJ whole genome shotgun (WGS) entry which is preliminary data.</text>
</comment>
<evidence type="ECO:0000313" key="4">
    <source>
        <dbReference type="EMBL" id="KOC87790.1"/>
    </source>
</evidence>
<dbReference type="PROSITE" id="PS51782">
    <property type="entry name" value="LYSM"/>
    <property type="match status" value="2"/>
</dbReference>
<dbReference type="Pfam" id="PF01476">
    <property type="entry name" value="LysM"/>
    <property type="match status" value="1"/>
</dbReference>